<dbReference type="Gene3D" id="3.30.750.24">
    <property type="entry name" value="STAS domain"/>
    <property type="match status" value="1"/>
</dbReference>
<dbReference type="Pfam" id="PF01740">
    <property type="entry name" value="STAS"/>
    <property type="match status" value="1"/>
</dbReference>
<dbReference type="EMBL" id="UEGW01000001">
    <property type="protein sequence ID" value="SRX93062.1"/>
    <property type="molecule type" value="Genomic_DNA"/>
</dbReference>
<dbReference type="NCBIfam" id="TIGR00377">
    <property type="entry name" value="ant_ant_sig"/>
    <property type="match status" value="1"/>
</dbReference>
<dbReference type="PROSITE" id="PS50801">
    <property type="entry name" value="STAS"/>
    <property type="match status" value="1"/>
</dbReference>
<dbReference type="Proteomes" id="UP000252015">
    <property type="component" value="Unassembled WGS sequence"/>
</dbReference>
<feature type="domain" description="STAS" evidence="3">
    <location>
        <begin position="7"/>
        <end position="115"/>
    </location>
</feature>
<dbReference type="STRING" id="29313.BHQ16_17625"/>
<accession>A0A1E3TDG0</accession>
<dbReference type="InterPro" id="IPR003658">
    <property type="entry name" value="Anti-sigma_ant"/>
</dbReference>
<dbReference type="OrthoDB" id="3393696at2"/>
<name>A0A1E3TDG0_MYCSH</name>
<evidence type="ECO:0000313" key="5">
    <source>
        <dbReference type="Proteomes" id="UP000252015"/>
    </source>
</evidence>
<proteinExistence type="inferred from homology"/>
<dbReference type="GO" id="GO:0043856">
    <property type="term" value="F:anti-sigma factor antagonist activity"/>
    <property type="evidence" value="ECO:0007669"/>
    <property type="project" value="InterPro"/>
</dbReference>
<evidence type="ECO:0000313" key="4">
    <source>
        <dbReference type="EMBL" id="SRX93062.1"/>
    </source>
</evidence>
<dbReference type="InterPro" id="IPR036513">
    <property type="entry name" value="STAS_dom_sf"/>
</dbReference>
<reference evidence="4 5" key="1">
    <citation type="submission" date="2018-05" db="EMBL/GenBank/DDBJ databases">
        <authorList>
            <consortium name="IHU Genomes"/>
        </authorList>
    </citation>
    <scope>NUCLEOTIDE SEQUENCE [LARGE SCALE GENOMIC DNA]</scope>
    <source>
        <strain evidence="4 5">P7336</strain>
    </source>
</reference>
<gene>
    <name evidence="4" type="ORF">MSP7336_01294</name>
</gene>
<dbReference type="PANTHER" id="PTHR33495:SF13">
    <property type="entry name" value="ANTI-SIGMA-F FACTOR ANTAGONIST RSFB"/>
    <property type="match status" value="1"/>
</dbReference>
<dbReference type="AlphaFoldDB" id="A0A1E3TDG0"/>
<protein>
    <recommendedName>
        <fullName evidence="2">Anti-sigma factor antagonist</fullName>
    </recommendedName>
</protein>
<dbReference type="SUPFAM" id="SSF52091">
    <property type="entry name" value="SpoIIaa-like"/>
    <property type="match status" value="1"/>
</dbReference>
<comment type="similarity">
    <text evidence="1 2">Belongs to the anti-sigma-factor antagonist family.</text>
</comment>
<evidence type="ECO:0000256" key="2">
    <source>
        <dbReference type="RuleBase" id="RU003749"/>
    </source>
</evidence>
<dbReference type="InterPro" id="IPR002645">
    <property type="entry name" value="STAS_dom"/>
</dbReference>
<keyword evidence="5" id="KW-1185">Reference proteome</keyword>
<organism evidence="4 5">
    <name type="scientific">Mycobacterium shimoidei</name>
    <dbReference type="NCBI Taxonomy" id="29313"/>
    <lineage>
        <taxon>Bacteria</taxon>
        <taxon>Bacillati</taxon>
        <taxon>Actinomycetota</taxon>
        <taxon>Actinomycetes</taxon>
        <taxon>Mycobacteriales</taxon>
        <taxon>Mycobacteriaceae</taxon>
        <taxon>Mycobacterium</taxon>
    </lineage>
</organism>
<dbReference type="CDD" id="cd07043">
    <property type="entry name" value="STAS_anti-anti-sigma_factors"/>
    <property type="match status" value="1"/>
</dbReference>
<dbReference type="PANTHER" id="PTHR33495">
    <property type="entry name" value="ANTI-SIGMA FACTOR ANTAGONIST TM_1081-RELATED-RELATED"/>
    <property type="match status" value="1"/>
</dbReference>
<evidence type="ECO:0000256" key="1">
    <source>
        <dbReference type="ARBA" id="ARBA00009013"/>
    </source>
</evidence>
<evidence type="ECO:0000259" key="3">
    <source>
        <dbReference type="PROSITE" id="PS50801"/>
    </source>
</evidence>
<sequence length="120" mass="12419">MSPPDLLSTSVTRTDGVAVVSAAGEIDLSTASAFEAAIAEALAGDPTVLVIELSAVDFLASSGLRILVATQEKVSKSTQVAVVADRPATRRPIQLTDLDKVFSLYMSLDDALADVPTTAE</sequence>